<keyword evidence="1" id="KW-0175">Coiled coil</keyword>
<feature type="coiled-coil region" evidence="1">
    <location>
        <begin position="34"/>
        <end position="61"/>
    </location>
</feature>
<accession>A0A8J7H4F3</accession>
<gene>
    <name evidence="2" type="ORF">I5677_15095</name>
</gene>
<dbReference type="EMBL" id="JAEAGR010000018">
    <property type="protein sequence ID" value="MBH1942225.1"/>
    <property type="molecule type" value="Genomic_DNA"/>
</dbReference>
<evidence type="ECO:0000256" key="1">
    <source>
        <dbReference type="SAM" id="Coils"/>
    </source>
</evidence>
<evidence type="ECO:0000313" key="3">
    <source>
        <dbReference type="Proteomes" id="UP000623269"/>
    </source>
</evidence>
<dbReference type="AlphaFoldDB" id="A0A8J7H4F3"/>
<comment type="caution">
    <text evidence="2">The sequence shown here is derived from an EMBL/GenBank/DDBJ whole genome shotgun (WGS) entry which is preliminary data.</text>
</comment>
<dbReference type="RefSeq" id="WP_197662476.1">
    <property type="nucleotide sequence ID" value="NZ_JAEAGR010000018.1"/>
</dbReference>
<proteinExistence type="predicted"/>
<organism evidence="2 3">
    <name type="scientific">Mobilitalea sibirica</name>
    <dbReference type="NCBI Taxonomy" id="1462919"/>
    <lineage>
        <taxon>Bacteria</taxon>
        <taxon>Bacillati</taxon>
        <taxon>Bacillota</taxon>
        <taxon>Clostridia</taxon>
        <taxon>Lachnospirales</taxon>
        <taxon>Lachnospiraceae</taxon>
        <taxon>Mobilitalea</taxon>
    </lineage>
</organism>
<keyword evidence="3" id="KW-1185">Reference proteome</keyword>
<evidence type="ECO:0000313" key="2">
    <source>
        <dbReference type="EMBL" id="MBH1942225.1"/>
    </source>
</evidence>
<dbReference type="Proteomes" id="UP000623269">
    <property type="component" value="Unassembled WGS sequence"/>
</dbReference>
<name>A0A8J7H4F3_9FIRM</name>
<reference evidence="2" key="1">
    <citation type="submission" date="2020-12" db="EMBL/GenBank/DDBJ databases">
        <title>M. sibirica DSM 26468T genome.</title>
        <authorList>
            <person name="Thieme N."/>
            <person name="Rettenmaier R."/>
            <person name="Zverlov V."/>
            <person name="Liebl W."/>
        </authorList>
    </citation>
    <scope>NUCLEOTIDE SEQUENCE</scope>
    <source>
        <strain evidence="2">DSM 26468</strain>
    </source>
</reference>
<protein>
    <submittedName>
        <fullName evidence="2">Uncharacterized protein</fullName>
    </submittedName>
</protein>
<sequence>MGKQKKKFDYNAVVKNKKIPILTLDSRWHEVFPNEAKNAKIRELEQRVNTLLKKQGKLVNDIKDMKKLKSSLLKDIVVNMDIGKDLLGKAKEKKLDKNKQFIKELNDKIEKAMDELSEIPYQIKEVNEELMVESMAVCYERLNHNKTELTKVAEWITKIREELKEKILLKQDLEEKNNLIYTNMHNLLGAEVMEIFDQEHK</sequence>